<sequence>MKLKSESNLPRCIISNEAIPDTVTINAYRRVLGEPILQKEALQRKWNMQQANFQDVLGGLNAIAIPLRVDWFATFDAMYWTLVPDADTLLHIIRELMTLKATGRNATPQGIIKQDSYPYIFVPLKMEGMPIPRRTTHSRELVVHEEPYSSFPELNLPLHPYAAIYHAYRSFEKFGPLNLSNTQLQIYNNIQRIWTLWGEMEVYTSNPPNPVNIRFHTPKTLKESTSNAASRAQESRAAARRVRFSDPYPRPYASCDHDDDSDDVLVPELKFKKQQK</sequence>
<dbReference type="Proteomes" id="UP001385951">
    <property type="component" value="Unassembled WGS sequence"/>
</dbReference>
<evidence type="ECO:0000256" key="1">
    <source>
        <dbReference type="SAM" id="MobiDB-lite"/>
    </source>
</evidence>
<dbReference type="EMBL" id="JASBNA010000007">
    <property type="protein sequence ID" value="KAK7689814.1"/>
    <property type="molecule type" value="Genomic_DNA"/>
</dbReference>
<organism evidence="2 3">
    <name type="scientific">Cerrena zonata</name>
    <dbReference type="NCBI Taxonomy" id="2478898"/>
    <lineage>
        <taxon>Eukaryota</taxon>
        <taxon>Fungi</taxon>
        <taxon>Dikarya</taxon>
        <taxon>Basidiomycota</taxon>
        <taxon>Agaricomycotina</taxon>
        <taxon>Agaricomycetes</taxon>
        <taxon>Polyporales</taxon>
        <taxon>Cerrenaceae</taxon>
        <taxon>Cerrena</taxon>
    </lineage>
</organism>
<reference evidence="2 3" key="1">
    <citation type="submission" date="2022-09" db="EMBL/GenBank/DDBJ databases">
        <authorList>
            <person name="Palmer J.M."/>
        </authorList>
    </citation>
    <scope>NUCLEOTIDE SEQUENCE [LARGE SCALE GENOMIC DNA]</scope>
    <source>
        <strain evidence="2 3">DSM 7382</strain>
    </source>
</reference>
<feature type="compositionally biased region" description="Low complexity" evidence="1">
    <location>
        <begin position="226"/>
        <end position="236"/>
    </location>
</feature>
<accession>A0AAW0GJ75</accession>
<comment type="caution">
    <text evidence="2">The sequence shown here is derived from an EMBL/GenBank/DDBJ whole genome shotgun (WGS) entry which is preliminary data.</text>
</comment>
<evidence type="ECO:0000313" key="2">
    <source>
        <dbReference type="EMBL" id="KAK7689814.1"/>
    </source>
</evidence>
<dbReference type="AlphaFoldDB" id="A0AAW0GJ75"/>
<keyword evidence="3" id="KW-1185">Reference proteome</keyword>
<protein>
    <submittedName>
        <fullName evidence="2">Uncharacterized protein</fullName>
    </submittedName>
</protein>
<feature type="region of interest" description="Disordered" evidence="1">
    <location>
        <begin position="221"/>
        <end position="263"/>
    </location>
</feature>
<evidence type="ECO:0000313" key="3">
    <source>
        <dbReference type="Proteomes" id="UP001385951"/>
    </source>
</evidence>
<proteinExistence type="predicted"/>
<gene>
    <name evidence="2" type="ORF">QCA50_006453</name>
</gene>
<name>A0AAW0GJ75_9APHY</name>